<protein>
    <submittedName>
        <fullName evidence="3">Uncharacterized protein</fullName>
    </submittedName>
</protein>
<organism evidence="2 3">
    <name type="scientific">Neodiprion lecontei</name>
    <name type="common">Redheaded pine sawfly</name>
    <dbReference type="NCBI Taxonomy" id="441921"/>
    <lineage>
        <taxon>Eukaryota</taxon>
        <taxon>Metazoa</taxon>
        <taxon>Ecdysozoa</taxon>
        <taxon>Arthropoda</taxon>
        <taxon>Hexapoda</taxon>
        <taxon>Insecta</taxon>
        <taxon>Pterygota</taxon>
        <taxon>Neoptera</taxon>
        <taxon>Endopterygota</taxon>
        <taxon>Hymenoptera</taxon>
        <taxon>Tenthredinoidea</taxon>
        <taxon>Diprionidae</taxon>
        <taxon>Diprioninae</taxon>
        <taxon>Neodiprion</taxon>
    </lineage>
</organism>
<accession>A0ABM3FVH4</accession>
<gene>
    <name evidence="3" type="primary">LOC107226674</name>
</gene>
<name>A0ABM3FVH4_NEOLC</name>
<proteinExistence type="predicted"/>
<sequence length="254" mass="27581">MKYFSFHKRLGTAETRQACFGFLQKQSKEAMEGDLVSSQEEYSSSGMSLTRDSKSTYSSSSSASSSRNPGSSWSYKVHTDSENPGVVSYSYIDSTGKSIFGTASTEDFQNDNPLKEQQEAFGARSKGPFQPSFNQNNRMRYGVPAYVNFPNNFGSGINNVFPNVYGSNFNHLSSAGNTVQDSTSESPGINSDSPGAKSKFSQTASGSKNSNSYSTFSNSKSISGIGPDGKPYSRKINVKEINDNGKVTIERVEE</sequence>
<feature type="compositionally biased region" description="Low complexity" evidence="1">
    <location>
        <begin position="55"/>
        <end position="74"/>
    </location>
</feature>
<dbReference type="Proteomes" id="UP000829291">
    <property type="component" value="Chromosome 4"/>
</dbReference>
<keyword evidence="2" id="KW-1185">Reference proteome</keyword>
<feature type="compositionally biased region" description="Low complexity" evidence="1">
    <location>
        <begin position="205"/>
        <end position="223"/>
    </location>
</feature>
<evidence type="ECO:0000313" key="3">
    <source>
        <dbReference type="RefSeq" id="XP_046592019.1"/>
    </source>
</evidence>
<feature type="region of interest" description="Disordered" evidence="1">
    <location>
        <begin position="176"/>
        <end position="237"/>
    </location>
</feature>
<evidence type="ECO:0000313" key="2">
    <source>
        <dbReference type="Proteomes" id="UP000829291"/>
    </source>
</evidence>
<feature type="compositionally biased region" description="Polar residues" evidence="1">
    <location>
        <begin position="176"/>
        <end position="204"/>
    </location>
</feature>
<feature type="compositionally biased region" description="Low complexity" evidence="1">
    <location>
        <begin position="37"/>
        <end position="48"/>
    </location>
</feature>
<dbReference type="GeneID" id="107226674"/>
<feature type="region of interest" description="Disordered" evidence="1">
    <location>
        <begin position="31"/>
        <end position="76"/>
    </location>
</feature>
<dbReference type="RefSeq" id="XP_046592019.1">
    <property type="nucleotide sequence ID" value="XM_046736063.1"/>
</dbReference>
<evidence type="ECO:0000256" key="1">
    <source>
        <dbReference type="SAM" id="MobiDB-lite"/>
    </source>
</evidence>
<reference evidence="3" key="1">
    <citation type="submission" date="2025-08" db="UniProtKB">
        <authorList>
            <consortium name="RefSeq"/>
        </authorList>
    </citation>
    <scope>IDENTIFICATION</scope>
    <source>
        <tissue evidence="3">Thorax and Abdomen</tissue>
    </source>
</reference>